<evidence type="ECO:0000313" key="2">
    <source>
        <dbReference type="EMBL" id="VYU18939.1"/>
    </source>
</evidence>
<feature type="chain" id="PRO_5026778862" evidence="1">
    <location>
        <begin position="26"/>
        <end position="165"/>
    </location>
</feature>
<proteinExistence type="predicted"/>
<dbReference type="AlphaFoldDB" id="A0A6N3CW80"/>
<organism evidence="2">
    <name type="scientific">Peptoniphilus gorbachii</name>
    <dbReference type="NCBI Taxonomy" id="411567"/>
    <lineage>
        <taxon>Bacteria</taxon>
        <taxon>Bacillati</taxon>
        <taxon>Bacillota</taxon>
        <taxon>Tissierellia</taxon>
        <taxon>Tissierellales</taxon>
        <taxon>Peptoniphilaceae</taxon>
        <taxon>Peptoniphilus</taxon>
    </lineage>
</organism>
<name>A0A6N3CW80_9FIRM</name>
<reference evidence="2" key="1">
    <citation type="submission" date="2019-11" db="EMBL/GenBank/DDBJ databases">
        <authorList>
            <person name="Feng L."/>
        </authorList>
    </citation>
    <scope>NUCLEOTIDE SEQUENCE</scope>
    <source>
        <strain evidence="2">PgorbachiiLFYP46</strain>
    </source>
</reference>
<protein>
    <submittedName>
        <fullName evidence="2">Uncharacterized protein</fullName>
    </submittedName>
</protein>
<evidence type="ECO:0000256" key="1">
    <source>
        <dbReference type="SAM" id="SignalP"/>
    </source>
</evidence>
<gene>
    <name evidence="2" type="ORF">PGLFYP46_00472</name>
</gene>
<sequence length="165" mass="19042">MIKRFCKKFVLVSIMILICSSSVFATSNEIVDGKKESDDCIFNWANREDRMSSDGSFDYSFYQGLASDKFTLTNSYTTIYCNSTYEGTTFTPAFLISLYEKAYRNWSYHYVGEKNMSLNGSDRAQFNNLHYIDGKYFFRMDTDLTRGVDSPIHGYGEISNFGDRI</sequence>
<accession>A0A6N3CW80</accession>
<keyword evidence="1" id="KW-0732">Signal</keyword>
<dbReference type="EMBL" id="CACRUP010000023">
    <property type="protein sequence ID" value="VYU18939.1"/>
    <property type="molecule type" value="Genomic_DNA"/>
</dbReference>
<feature type="signal peptide" evidence="1">
    <location>
        <begin position="1"/>
        <end position="25"/>
    </location>
</feature>